<protein>
    <submittedName>
        <fullName evidence="2">DUF2516 family protein</fullName>
    </submittedName>
</protein>
<evidence type="ECO:0000313" key="2">
    <source>
        <dbReference type="EMBL" id="MBY9074991.1"/>
    </source>
</evidence>
<evidence type="ECO:0000313" key="3">
    <source>
        <dbReference type="Proteomes" id="UP000754710"/>
    </source>
</evidence>
<dbReference type="Pfam" id="PF10724">
    <property type="entry name" value="DUF2516"/>
    <property type="match status" value="1"/>
</dbReference>
<gene>
    <name evidence="2" type="ORF">K1X13_09190</name>
</gene>
<keyword evidence="1" id="KW-0812">Transmembrane</keyword>
<reference evidence="2 3" key="1">
    <citation type="submission" date="2021-08" db="EMBL/GenBank/DDBJ databases">
        <title>Nocardioides bacterium WL0053 sp. nov., isolated from the sediment.</title>
        <authorList>
            <person name="Wang L."/>
            <person name="Zhang D."/>
            <person name="Zhang A."/>
        </authorList>
    </citation>
    <scope>NUCLEOTIDE SEQUENCE [LARGE SCALE GENOMIC DNA]</scope>
    <source>
        <strain evidence="2 3">WL0053</strain>
    </source>
</reference>
<dbReference type="InterPro" id="IPR019662">
    <property type="entry name" value="DUF2516"/>
</dbReference>
<keyword evidence="3" id="KW-1185">Reference proteome</keyword>
<feature type="transmembrane region" description="Helical" evidence="1">
    <location>
        <begin position="50"/>
        <end position="83"/>
    </location>
</feature>
<keyword evidence="1" id="KW-0472">Membrane</keyword>
<organism evidence="2 3">
    <name type="scientific">Nocardioides jiangsuensis</name>
    <dbReference type="NCBI Taxonomy" id="2866161"/>
    <lineage>
        <taxon>Bacteria</taxon>
        <taxon>Bacillati</taxon>
        <taxon>Actinomycetota</taxon>
        <taxon>Actinomycetes</taxon>
        <taxon>Propionibacteriales</taxon>
        <taxon>Nocardioidaceae</taxon>
        <taxon>Nocardioides</taxon>
    </lineage>
</organism>
<keyword evidence="1" id="KW-1133">Transmembrane helix</keyword>
<name>A0ABS7RJ05_9ACTN</name>
<evidence type="ECO:0000256" key="1">
    <source>
        <dbReference type="SAM" id="Phobius"/>
    </source>
</evidence>
<sequence length="96" mass="10397">MLTVFDIQNVILLAASLALFAVEGWAFVDALTHRPDAYVAADKQTKTMWLVILGVALGAHMLIASPIQLLNIAGAIASLVYLADVRPALRALTRRR</sequence>
<dbReference type="EMBL" id="JAIEZQ010000002">
    <property type="protein sequence ID" value="MBY9074991.1"/>
    <property type="molecule type" value="Genomic_DNA"/>
</dbReference>
<dbReference type="RefSeq" id="WP_221024802.1">
    <property type="nucleotide sequence ID" value="NZ_JAIEZQ010000002.1"/>
</dbReference>
<proteinExistence type="predicted"/>
<comment type="caution">
    <text evidence="2">The sequence shown here is derived from an EMBL/GenBank/DDBJ whole genome shotgun (WGS) entry which is preliminary data.</text>
</comment>
<dbReference type="Proteomes" id="UP000754710">
    <property type="component" value="Unassembled WGS sequence"/>
</dbReference>
<accession>A0ABS7RJ05</accession>